<keyword evidence="2" id="KW-1185">Reference proteome</keyword>
<accession>F2JHN1</accession>
<organism evidence="1 2">
    <name type="scientific">Cellulosilyticum lentocellum (strain ATCC 49066 / DSM 5427 / NCIMB 11756 / RHM5)</name>
    <name type="common">Clostridium lentocellum</name>
    <dbReference type="NCBI Taxonomy" id="642492"/>
    <lineage>
        <taxon>Bacteria</taxon>
        <taxon>Bacillati</taxon>
        <taxon>Bacillota</taxon>
        <taxon>Clostridia</taxon>
        <taxon>Lachnospirales</taxon>
        <taxon>Cellulosilyticaceae</taxon>
        <taxon>Cellulosilyticum</taxon>
    </lineage>
</organism>
<dbReference type="KEGG" id="cle:Clole_2567"/>
<gene>
    <name evidence="1" type="ordered locus">Clole_2567</name>
</gene>
<dbReference type="AlphaFoldDB" id="F2JHN1"/>
<dbReference type="RefSeq" id="WP_013657563.1">
    <property type="nucleotide sequence ID" value="NC_015275.1"/>
</dbReference>
<protein>
    <submittedName>
        <fullName evidence="1">Uncharacterized protein</fullName>
    </submittedName>
</protein>
<reference evidence="1 2" key="1">
    <citation type="journal article" date="2011" name="J. Bacteriol.">
        <title>Complete genome sequence of the cellulose-degrading bacterium Cellulosilyticum lentocellum.</title>
        <authorList>
            <consortium name="US DOE Joint Genome Institute"/>
            <person name="Miller D.A."/>
            <person name="Suen G."/>
            <person name="Bruce D."/>
            <person name="Copeland A."/>
            <person name="Cheng J.F."/>
            <person name="Detter C."/>
            <person name="Goodwin L.A."/>
            <person name="Han C.S."/>
            <person name="Hauser L.J."/>
            <person name="Land M.L."/>
            <person name="Lapidus A."/>
            <person name="Lucas S."/>
            <person name="Meincke L."/>
            <person name="Pitluck S."/>
            <person name="Tapia R."/>
            <person name="Teshima H."/>
            <person name="Woyke T."/>
            <person name="Fox B.G."/>
            <person name="Angert E.R."/>
            <person name="Currie C.R."/>
        </authorList>
    </citation>
    <scope>NUCLEOTIDE SEQUENCE [LARGE SCALE GENOMIC DNA]</scope>
    <source>
        <strain evidence="2">ATCC 49066 / DSM 5427 / NCIMB 11756 / RHM5</strain>
    </source>
</reference>
<dbReference type="Proteomes" id="UP000008467">
    <property type="component" value="Chromosome"/>
</dbReference>
<sequence length="130" mass="15298">MSVIIKGKETDRRIAEGLRDTFVSQYNDVAAFQMLLDTLGDNCLDRLIHRLKIEEKIDLFKDYVALKSIAEEVRAKGNREIFIEVCKEDEARAWINDNGKYHPLVFEALYKVYRNSERLAPYLKDKKEKR</sequence>
<evidence type="ECO:0000313" key="2">
    <source>
        <dbReference type="Proteomes" id="UP000008467"/>
    </source>
</evidence>
<name>F2JHN1_CELLD</name>
<dbReference type="EMBL" id="CP002582">
    <property type="protein sequence ID" value="ADZ84270.1"/>
    <property type="molecule type" value="Genomic_DNA"/>
</dbReference>
<dbReference type="HOGENOM" id="CLU_1934279_0_0_9"/>
<proteinExistence type="predicted"/>
<evidence type="ECO:0000313" key="1">
    <source>
        <dbReference type="EMBL" id="ADZ84270.1"/>
    </source>
</evidence>